<protein>
    <submittedName>
        <fullName evidence="6">Osmoprotectant transport system ATP-binding protein</fullName>
    </submittedName>
</protein>
<dbReference type="Gene3D" id="3.40.50.300">
    <property type="entry name" value="P-loop containing nucleotide triphosphate hydrolases"/>
    <property type="match status" value="1"/>
</dbReference>
<dbReference type="AlphaFoldDB" id="A0A1C4FPP2"/>
<dbReference type="InterPro" id="IPR027417">
    <property type="entry name" value="P-loop_NTPase"/>
</dbReference>
<organism evidence="6 7">
    <name type="scientific">Chitinophaga costaii</name>
    <dbReference type="NCBI Taxonomy" id="1335309"/>
    <lineage>
        <taxon>Bacteria</taxon>
        <taxon>Pseudomonadati</taxon>
        <taxon>Bacteroidota</taxon>
        <taxon>Chitinophagia</taxon>
        <taxon>Chitinophagales</taxon>
        <taxon>Chitinophagaceae</taxon>
        <taxon>Chitinophaga</taxon>
    </lineage>
</organism>
<comment type="similarity">
    <text evidence="1">Belongs to the ABC transporter superfamily.</text>
</comment>
<gene>
    <name evidence="6" type="ORF">GA0116948_115116</name>
</gene>
<dbReference type="GO" id="GO:0016887">
    <property type="term" value="F:ATP hydrolysis activity"/>
    <property type="evidence" value="ECO:0007669"/>
    <property type="project" value="InterPro"/>
</dbReference>
<dbReference type="PANTHER" id="PTHR43117">
    <property type="entry name" value="OSMOPROTECTANT IMPORT ATP-BINDING PROTEIN OSMV"/>
    <property type="match status" value="1"/>
</dbReference>
<dbReference type="SMART" id="SM00382">
    <property type="entry name" value="AAA"/>
    <property type="match status" value="1"/>
</dbReference>
<dbReference type="STRING" id="1335309.GA0116948_115116"/>
<dbReference type="PROSITE" id="PS50893">
    <property type="entry name" value="ABC_TRANSPORTER_2"/>
    <property type="match status" value="1"/>
</dbReference>
<sequence>MITLSNVRKQFGDKTILDNISFTVAAGEILVLLGTSGSGKTTLLRSINRLLPLDGGQIMVNNIDIQSLAPELLRRQMGYVLQYHGLFPHYTVAENIALVPQMLGWDAAKIQARVHALLEKLHLSPAEHAAMYPGQLSGGQQQRVGLARALAAQPPILLMDEPFGALDPVTRYHVRREVMALDEIHDKTIVLVTHDVEEAFEMGHRICLLHEGRIQQLGTPAQLLLHPANDFVQSFFAAQRLSLEWKTIGLLDLWPFLPLAAVAANVPEIAAQHSSWEALDFLNNHPGKVINIRNGALHKSVDSAGLLQAIRQYKQA</sequence>
<keyword evidence="4 6" id="KW-0067">ATP-binding</keyword>
<evidence type="ECO:0000259" key="5">
    <source>
        <dbReference type="PROSITE" id="PS50893"/>
    </source>
</evidence>
<dbReference type="SUPFAM" id="SSF52540">
    <property type="entry name" value="P-loop containing nucleoside triphosphate hydrolases"/>
    <property type="match status" value="1"/>
</dbReference>
<dbReference type="Pfam" id="PF00005">
    <property type="entry name" value="ABC_tran"/>
    <property type="match status" value="1"/>
</dbReference>
<accession>A0A1C4FPP2</accession>
<evidence type="ECO:0000256" key="2">
    <source>
        <dbReference type="ARBA" id="ARBA00022448"/>
    </source>
</evidence>
<dbReference type="InterPro" id="IPR003439">
    <property type="entry name" value="ABC_transporter-like_ATP-bd"/>
</dbReference>
<dbReference type="Proteomes" id="UP000242818">
    <property type="component" value="Unassembled WGS sequence"/>
</dbReference>
<evidence type="ECO:0000313" key="6">
    <source>
        <dbReference type="EMBL" id="SCC57501.1"/>
    </source>
</evidence>
<dbReference type="OrthoDB" id="9782239at2"/>
<proteinExistence type="inferred from homology"/>
<keyword evidence="3" id="KW-0547">Nucleotide-binding</keyword>
<dbReference type="FunFam" id="3.40.50.300:FF:000425">
    <property type="entry name" value="Probable ABC transporter, ATP-binding subunit"/>
    <property type="match status" value="1"/>
</dbReference>
<keyword evidence="2" id="KW-0813">Transport</keyword>
<name>A0A1C4FPP2_9BACT</name>
<dbReference type="GO" id="GO:0005524">
    <property type="term" value="F:ATP binding"/>
    <property type="evidence" value="ECO:0007669"/>
    <property type="project" value="UniProtKB-KW"/>
</dbReference>
<dbReference type="InterPro" id="IPR003593">
    <property type="entry name" value="AAA+_ATPase"/>
</dbReference>
<evidence type="ECO:0000256" key="3">
    <source>
        <dbReference type="ARBA" id="ARBA00022741"/>
    </source>
</evidence>
<reference evidence="6 7" key="1">
    <citation type="submission" date="2016-08" db="EMBL/GenBank/DDBJ databases">
        <authorList>
            <person name="Seilhamer J.J."/>
        </authorList>
    </citation>
    <scope>NUCLEOTIDE SEQUENCE [LARGE SCALE GENOMIC DNA]</scope>
    <source>
        <strain evidence="6 7">A37T2</strain>
    </source>
</reference>
<dbReference type="PANTHER" id="PTHR43117:SF4">
    <property type="entry name" value="OSMOPROTECTANT IMPORT ATP-BINDING PROTEIN OSMV"/>
    <property type="match status" value="1"/>
</dbReference>
<feature type="domain" description="ABC transporter" evidence="5">
    <location>
        <begin position="2"/>
        <end position="236"/>
    </location>
</feature>
<evidence type="ECO:0000256" key="1">
    <source>
        <dbReference type="ARBA" id="ARBA00005417"/>
    </source>
</evidence>
<evidence type="ECO:0000256" key="4">
    <source>
        <dbReference type="ARBA" id="ARBA00022840"/>
    </source>
</evidence>
<dbReference type="InterPro" id="IPR017871">
    <property type="entry name" value="ABC_transporter-like_CS"/>
</dbReference>
<keyword evidence="7" id="KW-1185">Reference proteome</keyword>
<dbReference type="RefSeq" id="WP_089714665.1">
    <property type="nucleotide sequence ID" value="NZ_FMAR01000015.1"/>
</dbReference>
<dbReference type="PROSITE" id="PS00211">
    <property type="entry name" value="ABC_TRANSPORTER_1"/>
    <property type="match status" value="1"/>
</dbReference>
<dbReference type="GO" id="GO:0015697">
    <property type="term" value="P:quaternary ammonium group transport"/>
    <property type="evidence" value="ECO:0007669"/>
    <property type="project" value="UniProtKB-ARBA"/>
</dbReference>
<dbReference type="EMBL" id="FMAR01000015">
    <property type="protein sequence ID" value="SCC57501.1"/>
    <property type="molecule type" value="Genomic_DNA"/>
</dbReference>
<evidence type="ECO:0000313" key="7">
    <source>
        <dbReference type="Proteomes" id="UP000242818"/>
    </source>
</evidence>